<evidence type="ECO:0000256" key="1">
    <source>
        <dbReference type="SAM" id="SignalP"/>
    </source>
</evidence>
<dbReference type="InterPro" id="IPR011065">
    <property type="entry name" value="Kunitz_inhibitor_STI-like_sf"/>
</dbReference>
<dbReference type="Proteomes" id="UP000195402">
    <property type="component" value="Unassembled WGS sequence"/>
</dbReference>
<evidence type="ECO:0000313" key="3">
    <source>
        <dbReference type="Proteomes" id="UP000195402"/>
    </source>
</evidence>
<keyword evidence="1" id="KW-0732">Signal</keyword>
<dbReference type="PRINTS" id="PR00291">
    <property type="entry name" value="KUNITZINHBTR"/>
</dbReference>
<name>A0A200QJU5_MACCD</name>
<protein>
    <submittedName>
        <fullName evidence="2">Proteinase inhibitor I3</fullName>
    </submittedName>
</protein>
<feature type="signal peptide" evidence="1">
    <location>
        <begin position="1"/>
        <end position="26"/>
    </location>
</feature>
<feature type="chain" id="PRO_5012510067" evidence="1">
    <location>
        <begin position="27"/>
        <end position="210"/>
    </location>
</feature>
<dbReference type="GO" id="GO:0004866">
    <property type="term" value="F:endopeptidase inhibitor activity"/>
    <property type="evidence" value="ECO:0007669"/>
    <property type="project" value="InterPro"/>
</dbReference>
<gene>
    <name evidence="2" type="ORF">BVC80_645g26</name>
</gene>
<dbReference type="SUPFAM" id="SSF50386">
    <property type="entry name" value="STI-like"/>
    <property type="match status" value="1"/>
</dbReference>
<dbReference type="PANTHER" id="PTHR33107:SF5">
    <property type="entry name" value="KUNITZ TRYPSIN INHIBITOR 5"/>
    <property type="match status" value="1"/>
</dbReference>
<dbReference type="InParanoid" id="A0A200QJU5"/>
<dbReference type="Pfam" id="PF00197">
    <property type="entry name" value="Kunitz_legume"/>
    <property type="match status" value="1"/>
</dbReference>
<proteinExistence type="predicted"/>
<reference evidence="2 3" key="1">
    <citation type="journal article" date="2017" name="Mol. Plant">
        <title>The Genome of Medicinal Plant Macleaya cordata Provides New Insights into Benzylisoquinoline Alkaloids Metabolism.</title>
        <authorList>
            <person name="Liu X."/>
            <person name="Liu Y."/>
            <person name="Huang P."/>
            <person name="Ma Y."/>
            <person name="Qing Z."/>
            <person name="Tang Q."/>
            <person name="Cao H."/>
            <person name="Cheng P."/>
            <person name="Zheng Y."/>
            <person name="Yuan Z."/>
            <person name="Zhou Y."/>
            <person name="Liu J."/>
            <person name="Tang Z."/>
            <person name="Zhuo Y."/>
            <person name="Zhang Y."/>
            <person name="Yu L."/>
            <person name="Huang J."/>
            <person name="Yang P."/>
            <person name="Peng Q."/>
            <person name="Zhang J."/>
            <person name="Jiang W."/>
            <person name="Zhang Z."/>
            <person name="Lin K."/>
            <person name="Ro D.K."/>
            <person name="Chen X."/>
            <person name="Xiong X."/>
            <person name="Shang Y."/>
            <person name="Huang S."/>
            <person name="Zeng J."/>
        </authorList>
    </citation>
    <scope>NUCLEOTIDE SEQUENCE [LARGE SCALE GENOMIC DNA]</scope>
    <source>
        <strain evidence="3">cv. BLH2017</strain>
        <tissue evidence="2">Root</tissue>
    </source>
</reference>
<dbReference type="CDD" id="cd23375">
    <property type="entry name" value="beta-trefoil_STI_VvMLP-like"/>
    <property type="match status" value="1"/>
</dbReference>
<evidence type="ECO:0000313" key="2">
    <source>
        <dbReference type="EMBL" id="OVA10714.1"/>
    </source>
</evidence>
<comment type="caution">
    <text evidence="2">The sequence shown here is derived from an EMBL/GenBank/DDBJ whole genome shotgun (WGS) entry which is preliminary data.</text>
</comment>
<dbReference type="InterPro" id="IPR002160">
    <property type="entry name" value="Prot_inh_Kunz-lg"/>
</dbReference>
<dbReference type="SMART" id="SM00452">
    <property type="entry name" value="STI"/>
    <property type="match status" value="1"/>
</dbReference>
<dbReference type="FunCoup" id="A0A200QJU5">
    <property type="interactions" value="157"/>
</dbReference>
<dbReference type="OrthoDB" id="1872570at2759"/>
<dbReference type="STRING" id="56857.A0A200QJU5"/>
<dbReference type="OMA" id="QTTEWHV"/>
<dbReference type="AlphaFoldDB" id="A0A200QJU5"/>
<keyword evidence="3" id="KW-1185">Reference proteome</keyword>
<dbReference type="Gene3D" id="2.80.10.50">
    <property type="match status" value="1"/>
</dbReference>
<sequence length="210" mass="23139">MRSPSFLVLLSLFLFAFSTTFSPVSAESAPEAVRDTKGDKLRAGVNYYILPVVRGSGGGLKLGTKLNGTRCPLDVVQEQHEVVDGLPLTFTPVDPKKGVIRVSTDQNIKFSAMSYCVQSTVWRLSPFDESTGKWFITTSGVEGNPGIQTVGNWFKIEKDGDRDYKLVHCPMVCNFCKVICKDVGIFIGDDGVRRLALTDDTPFKVMFKKA</sequence>
<dbReference type="PANTHER" id="PTHR33107">
    <property type="entry name" value="KUNITZ TRYPSIN INHIBITOR 2"/>
    <property type="match status" value="1"/>
</dbReference>
<organism evidence="2 3">
    <name type="scientific">Macleaya cordata</name>
    <name type="common">Five-seeded plume-poppy</name>
    <name type="synonym">Bocconia cordata</name>
    <dbReference type="NCBI Taxonomy" id="56857"/>
    <lineage>
        <taxon>Eukaryota</taxon>
        <taxon>Viridiplantae</taxon>
        <taxon>Streptophyta</taxon>
        <taxon>Embryophyta</taxon>
        <taxon>Tracheophyta</taxon>
        <taxon>Spermatophyta</taxon>
        <taxon>Magnoliopsida</taxon>
        <taxon>Ranunculales</taxon>
        <taxon>Papaveraceae</taxon>
        <taxon>Papaveroideae</taxon>
        <taxon>Macleaya</taxon>
    </lineage>
</organism>
<dbReference type="EMBL" id="MVGT01001847">
    <property type="protein sequence ID" value="OVA10714.1"/>
    <property type="molecule type" value="Genomic_DNA"/>
</dbReference>
<accession>A0A200QJU5</accession>